<name>A0A8H4QQC6_9AGAR</name>
<dbReference type="InterPro" id="IPR036785">
    <property type="entry name" value="YkyA-like_sf"/>
</dbReference>
<dbReference type="SUPFAM" id="SSF140423">
    <property type="entry name" value="MW0975(SA0943)-like"/>
    <property type="match status" value="1"/>
</dbReference>
<feature type="compositionally biased region" description="Polar residues" evidence="1">
    <location>
        <begin position="200"/>
        <end position="211"/>
    </location>
</feature>
<sequence length="665" mass="74212">MKWANRDKKYTRCFHFDSNGDPIGRGCQAARCGFAHPDDPTWEEAVESRYKPRWTTYDDDRSPPRRTYEDRSPRNSSRNRYDDRGRDNDRDREDWSSHSKYRRPRSPSPVAKRYRSPTPRRRSKSPVAGPSKRRGSSASSRTDDNRATHNAVRDAPPAPVPPSLSTTGSDLQSPRVSAPTFGPNSATSPPTAPRGFRGLSTATPTQLQQSRPMTPPPPPPPDVPPSEQLVPPPPAPTLETRIVAPDDKANDIAKVKAAEERLSLMANAVNVMLNTQKLEADVQLASNVVGATSFSSYPKAVQDRLSKQLAIATEKYKASQAEYAQIKGKWMQLDGWPVKPPPISKESAAAEESNRSKFDDISKFVDRLDGEVKSLFSAIPSLLTQASKQDAGEAMDVDEEHVGRKRKRLSTDLGDSSKLVPAEELDRLSEKVGSLEFSLNDLNESITAQQAEVKDTIEGLLEVKIDAAVEVQQNEWREREKKRKEKEKTQDNTISEAKNEMKNVEDLLNRVSSDRKELVKQMNETREELARRMSSLSAGVEKALQLEEKIKQLVKDQQGSETRLAVLQEAVGTFNHPRPVPQSSQPPPKLLPEHVDPSLYERLMNEVRTTVQPQLERLRSDIAVAIESRNSALITKVWTDLRGVLTFISYVHGYVPSASNASAGH</sequence>
<dbReference type="PANTHER" id="PTHR48125:SF12">
    <property type="entry name" value="AT HOOK TRANSCRIPTION FACTOR FAMILY-RELATED"/>
    <property type="match status" value="1"/>
</dbReference>
<evidence type="ECO:0000313" key="2">
    <source>
        <dbReference type="EMBL" id="KAF4615226.1"/>
    </source>
</evidence>
<proteinExistence type="predicted"/>
<gene>
    <name evidence="2" type="ORF">D9613_003034</name>
</gene>
<organism evidence="2 3">
    <name type="scientific">Agrocybe pediades</name>
    <dbReference type="NCBI Taxonomy" id="84607"/>
    <lineage>
        <taxon>Eukaryota</taxon>
        <taxon>Fungi</taxon>
        <taxon>Dikarya</taxon>
        <taxon>Basidiomycota</taxon>
        <taxon>Agaricomycotina</taxon>
        <taxon>Agaricomycetes</taxon>
        <taxon>Agaricomycetidae</taxon>
        <taxon>Agaricales</taxon>
        <taxon>Agaricineae</taxon>
        <taxon>Strophariaceae</taxon>
        <taxon>Agrocybe</taxon>
    </lineage>
</organism>
<feature type="compositionally biased region" description="Basic residues" evidence="1">
    <location>
        <begin position="112"/>
        <end position="124"/>
    </location>
</feature>
<accession>A0A8H4QQC6</accession>
<dbReference type="AlphaFoldDB" id="A0A8H4QQC6"/>
<dbReference type="EMBL" id="JAACJL010000044">
    <property type="protein sequence ID" value="KAF4615226.1"/>
    <property type="molecule type" value="Genomic_DNA"/>
</dbReference>
<feature type="region of interest" description="Disordered" evidence="1">
    <location>
        <begin position="387"/>
        <end position="409"/>
    </location>
</feature>
<dbReference type="Proteomes" id="UP000521872">
    <property type="component" value="Unassembled WGS sequence"/>
</dbReference>
<feature type="region of interest" description="Disordered" evidence="1">
    <location>
        <begin position="475"/>
        <end position="495"/>
    </location>
</feature>
<feature type="compositionally biased region" description="Polar residues" evidence="1">
    <location>
        <begin position="163"/>
        <end position="175"/>
    </location>
</feature>
<keyword evidence="3" id="KW-1185">Reference proteome</keyword>
<feature type="compositionally biased region" description="Pro residues" evidence="1">
    <location>
        <begin position="213"/>
        <end position="236"/>
    </location>
</feature>
<reference evidence="2 3" key="1">
    <citation type="submission" date="2019-12" db="EMBL/GenBank/DDBJ databases">
        <authorList>
            <person name="Floudas D."/>
            <person name="Bentzer J."/>
            <person name="Ahren D."/>
            <person name="Johansson T."/>
            <person name="Persson P."/>
            <person name="Tunlid A."/>
        </authorList>
    </citation>
    <scope>NUCLEOTIDE SEQUENCE [LARGE SCALE GENOMIC DNA]</scope>
    <source>
        <strain evidence="2 3">CBS 102.39</strain>
    </source>
</reference>
<comment type="caution">
    <text evidence="2">The sequence shown here is derived from an EMBL/GenBank/DDBJ whole genome shotgun (WGS) entry which is preliminary data.</text>
</comment>
<protein>
    <recommendedName>
        <fullName evidence="4">C3H1-type domain-containing protein</fullName>
    </recommendedName>
</protein>
<dbReference type="PANTHER" id="PTHR48125">
    <property type="entry name" value="LP07818P1"/>
    <property type="match status" value="1"/>
</dbReference>
<evidence type="ECO:0000313" key="3">
    <source>
        <dbReference type="Proteomes" id="UP000521872"/>
    </source>
</evidence>
<feature type="region of interest" description="Disordered" evidence="1">
    <location>
        <begin position="35"/>
        <end position="240"/>
    </location>
</feature>
<evidence type="ECO:0000256" key="1">
    <source>
        <dbReference type="SAM" id="MobiDB-lite"/>
    </source>
</evidence>
<evidence type="ECO:0008006" key="4">
    <source>
        <dbReference type="Google" id="ProtNLM"/>
    </source>
</evidence>
<feature type="compositionally biased region" description="Basic and acidic residues" evidence="1">
    <location>
        <begin position="46"/>
        <end position="97"/>
    </location>
</feature>